<sequence length="1076" mass="123532">MEEADLLKERLQIITEKRRIQEDIAKKRREIEEEKLKLQYIKKKAVREQWLMDGLTQQSEQEQEAMRLQAQDEQRQSDMLQSNIIRKEEEIQFLEAQEISICVTEENILKLLKEVERTPDDIIKELSAEKHTDVTHQLQSPSQDLTPFVHQVSAQSPILCTHDVDEEKKATFAIEINVEHDQKTGQKRVISTGSITPDIVQRRGFKVFEDGRKSVYALHPDNAESRFSAVEEMTLREVEDLLHQASENRFPFEKSILSDKEEPDGKEVNQGCSETKYHHIVSVTMETPEQSPVPADSEIMVSLEQGKSFSADDEQVFVETSSPKNTEEERTMLDSYADDLQTGAEEIDNPDFRDTSVSIELPCQDQEKVFALDSADQEYSRTGSVTSSVSNTQFSAESVFENEVDCETQDTHKQDLEVQSPKIHHYLEQNPESIPEQNPNVENNLKIEDHSQPEPQEYPEVGFYLQQEQHSEVELYLEPDEVPNLDLYPKTQQDMDVDFSVDPAQQSYLEMYSNDDLGPKDNEYEIVPTADTEETPDNQEIQHELSISQGSPLKHCTQEAKSDEYFSESFPDLDLEEMDEFVRAEIAAASPDSETDEKWRTIFSSSINKEDDDSYLDSLELSAQELFVPKLEDTEFEEPDNNVKEVSFEVPQVEVLEQPDEIISFTGLAQELKYNLLGFQGLSKISEDESENAKDINHHHITHQEHSSVDQNKKMPKDFCVIQETKSENVSTEHVDFQLAQKQWREMEKQTKNRIMLPTIKQPSFHGSHSFMYKPVRKIERDYKKALDMESLNLVGDYIHTQTSPCSEDSGVDDSSYRSPCDEPETSLKGEFCQSLNRNDNFRREELLSRMGKSTDCNPSRSMPRSMSTPLTPPFIITSSPTKESLHHEVSANNVVILDPSSNRLSKDSTAAQSGEWHSEGHSSNLIILETSNLIIRSASDFSLNKAQEPQQEKMFLNNPFFKLRSRSTISLVDEEIKMVNQREEELKKERANLYGQDVWNAERTLSNQMDTLAFKTPAIPPEKCKSSPSSPMKVARRMNRSALSCDQRFPEEFTRVRRKSAMALRWEAGEFAKND</sequence>
<evidence type="ECO:0000256" key="5">
    <source>
        <dbReference type="ARBA" id="ARBA00022490"/>
    </source>
</evidence>
<dbReference type="GO" id="GO:0008360">
    <property type="term" value="P:regulation of cell shape"/>
    <property type="evidence" value="ECO:0007669"/>
    <property type="project" value="InterPro"/>
</dbReference>
<accession>A0A3P8VQ73</accession>
<dbReference type="InParanoid" id="A0A3P8VQ73"/>
<protein>
    <recommendedName>
        <fullName evidence="9">Palmdelphin</fullName>
    </recommendedName>
</protein>
<dbReference type="GO" id="GO:0016020">
    <property type="term" value="C:membrane"/>
    <property type="evidence" value="ECO:0007669"/>
    <property type="project" value="InterPro"/>
</dbReference>
<dbReference type="InterPro" id="IPR004965">
    <property type="entry name" value="Paralemmin"/>
</dbReference>
<feature type="region of interest" description="Disordered" evidence="11">
    <location>
        <begin position="803"/>
        <end position="824"/>
    </location>
</feature>
<evidence type="ECO:0000256" key="4">
    <source>
        <dbReference type="ARBA" id="ARBA00005756"/>
    </source>
</evidence>
<organism evidence="12 13">
    <name type="scientific">Cynoglossus semilaevis</name>
    <name type="common">Tongue sole</name>
    <dbReference type="NCBI Taxonomy" id="244447"/>
    <lineage>
        <taxon>Eukaryota</taxon>
        <taxon>Metazoa</taxon>
        <taxon>Chordata</taxon>
        <taxon>Craniata</taxon>
        <taxon>Vertebrata</taxon>
        <taxon>Euteleostomi</taxon>
        <taxon>Actinopterygii</taxon>
        <taxon>Neopterygii</taxon>
        <taxon>Teleostei</taxon>
        <taxon>Neoteleostei</taxon>
        <taxon>Acanthomorphata</taxon>
        <taxon>Carangaria</taxon>
        <taxon>Pleuronectiformes</taxon>
        <taxon>Pleuronectoidei</taxon>
        <taxon>Cynoglossidae</taxon>
        <taxon>Cynoglossinae</taxon>
        <taxon>Cynoglossus</taxon>
    </lineage>
</organism>
<feature type="region of interest" description="Disordered" evidence="11">
    <location>
        <begin position="851"/>
        <end position="872"/>
    </location>
</feature>
<dbReference type="GO" id="GO:0043197">
    <property type="term" value="C:dendritic spine"/>
    <property type="evidence" value="ECO:0007669"/>
    <property type="project" value="UniProtKB-SubCell"/>
</dbReference>
<evidence type="ECO:0000256" key="8">
    <source>
        <dbReference type="ARBA" id="ARBA00023273"/>
    </source>
</evidence>
<dbReference type="GO" id="GO:0005737">
    <property type="term" value="C:cytoplasm"/>
    <property type="evidence" value="ECO:0007669"/>
    <property type="project" value="UniProtKB-SubCell"/>
</dbReference>
<evidence type="ECO:0000256" key="6">
    <source>
        <dbReference type="ARBA" id="ARBA00023018"/>
    </source>
</evidence>
<evidence type="ECO:0000313" key="13">
    <source>
        <dbReference type="Proteomes" id="UP000265120"/>
    </source>
</evidence>
<reference evidence="12" key="2">
    <citation type="submission" date="2025-08" db="UniProtKB">
        <authorList>
            <consortium name="Ensembl"/>
        </authorList>
    </citation>
    <scope>IDENTIFICATION</scope>
</reference>
<dbReference type="STRING" id="244447.ENSCSEP00000014610"/>
<keyword evidence="7 10" id="KW-0175">Coiled coil</keyword>
<comment type="similarity">
    <text evidence="4">Belongs to the paralemmin family.</text>
</comment>
<dbReference type="Ensembl" id="ENSCSET00000014786.1">
    <property type="protein sequence ID" value="ENSCSEP00000014610.1"/>
    <property type="gene ID" value="ENSCSEG00000009403.1"/>
</dbReference>
<keyword evidence="8" id="KW-0966">Cell projection</keyword>
<reference evidence="12 13" key="1">
    <citation type="journal article" date="2014" name="Nat. Genet.">
        <title>Whole-genome sequence of a flatfish provides insights into ZW sex chromosome evolution and adaptation to a benthic lifestyle.</title>
        <authorList>
            <person name="Chen S."/>
            <person name="Zhang G."/>
            <person name="Shao C."/>
            <person name="Huang Q."/>
            <person name="Liu G."/>
            <person name="Zhang P."/>
            <person name="Song W."/>
            <person name="An N."/>
            <person name="Chalopin D."/>
            <person name="Volff J.N."/>
            <person name="Hong Y."/>
            <person name="Li Q."/>
            <person name="Sha Z."/>
            <person name="Zhou H."/>
            <person name="Xie M."/>
            <person name="Yu Q."/>
            <person name="Liu Y."/>
            <person name="Xiang H."/>
            <person name="Wang N."/>
            <person name="Wu K."/>
            <person name="Yang C."/>
            <person name="Zhou Q."/>
            <person name="Liao X."/>
            <person name="Yang L."/>
            <person name="Hu Q."/>
            <person name="Zhang J."/>
            <person name="Meng L."/>
            <person name="Jin L."/>
            <person name="Tian Y."/>
            <person name="Lian J."/>
            <person name="Yang J."/>
            <person name="Miao G."/>
            <person name="Liu S."/>
            <person name="Liang Z."/>
            <person name="Yan F."/>
            <person name="Li Y."/>
            <person name="Sun B."/>
            <person name="Zhang H."/>
            <person name="Zhang J."/>
            <person name="Zhu Y."/>
            <person name="Du M."/>
            <person name="Zhao Y."/>
            <person name="Schartl M."/>
            <person name="Tang Q."/>
            <person name="Wang J."/>
        </authorList>
    </citation>
    <scope>NUCLEOTIDE SEQUENCE</scope>
</reference>
<dbReference type="PANTHER" id="PTHR46881">
    <property type="entry name" value="PALMDELPHIN"/>
    <property type="match status" value="1"/>
</dbReference>
<evidence type="ECO:0000313" key="12">
    <source>
        <dbReference type="Ensembl" id="ENSCSEP00000014610.1"/>
    </source>
</evidence>
<proteinExistence type="inferred from homology"/>
<feature type="coiled-coil region" evidence="10">
    <location>
        <begin position="17"/>
        <end position="97"/>
    </location>
</feature>
<evidence type="ECO:0000256" key="10">
    <source>
        <dbReference type="SAM" id="Coils"/>
    </source>
</evidence>
<dbReference type="PANTHER" id="PTHR46881:SF1">
    <property type="entry name" value="PALMDELPHIN"/>
    <property type="match status" value="1"/>
</dbReference>
<dbReference type="Proteomes" id="UP000265120">
    <property type="component" value="Chromosome 3"/>
</dbReference>
<feature type="coiled-coil region" evidence="10">
    <location>
        <begin position="970"/>
        <end position="997"/>
    </location>
</feature>
<dbReference type="Pfam" id="PF03285">
    <property type="entry name" value="Paralemmin"/>
    <property type="match status" value="1"/>
</dbReference>
<comment type="subcellular location">
    <subcellularLocation>
        <location evidence="1">Cell projection</location>
        <location evidence="1">Dendrite</location>
    </subcellularLocation>
    <subcellularLocation>
        <location evidence="3">Cell projection</location>
        <location evidence="3">Dendritic spine</location>
    </subcellularLocation>
    <subcellularLocation>
        <location evidence="2">Cytoplasm</location>
    </subcellularLocation>
</comment>
<evidence type="ECO:0000256" key="11">
    <source>
        <dbReference type="SAM" id="MobiDB-lite"/>
    </source>
</evidence>
<name>A0A3P8VQ73_CYNSE</name>
<keyword evidence="6" id="KW-0770">Synapse</keyword>
<dbReference type="OMA" id="KSAHRMD"/>
<dbReference type="AlphaFoldDB" id="A0A3P8VQ73"/>
<evidence type="ECO:0000256" key="7">
    <source>
        <dbReference type="ARBA" id="ARBA00023054"/>
    </source>
</evidence>
<keyword evidence="13" id="KW-1185">Reference proteome</keyword>
<evidence type="ECO:0000256" key="3">
    <source>
        <dbReference type="ARBA" id="ARBA00004552"/>
    </source>
</evidence>
<evidence type="ECO:0000256" key="2">
    <source>
        <dbReference type="ARBA" id="ARBA00004496"/>
    </source>
</evidence>
<evidence type="ECO:0000256" key="9">
    <source>
        <dbReference type="ARBA" id="ARBA00040857"/>
    </source>
</evidence>
<dbReference type="GeneTree" id="ENSGT00940000157718"/>
<feature type="compositionally biased region" description="Low complexity" evidence="11">
    <location>
        <begin position="859"/>
        <end position="868"/>
    </location>
</feature>
<reference evidence="12" key="3">
    <citation type="submission" date="2025-09" db="UniProtKB">
        <authorList>
            <consortium name="Ensembl"/>
        </authorList>
    </citation>
    <scope>IDENTIFICATION</scope>
</reference>
<keyword evidence="5" id="KW-0963">Cytoplasm</keyword>
<evidence type="ECO:0000256" key="1">
    <source>
        <dbReference type="ARBA" id="ARBA00004279"/>
    </source>
</evidence>